<dbReference type="Proteomes" id="UP000481043">
    <property type="component" value="Unassembled WGS sequence"/>
</dbReference>
<evidence type="ECO:0000256" key="1">
    <source>
        <dbReference type="SAM" id="MobiDB-lite"/>
    </source>
</evidence>
<dbReference type="Gene3D" id="3.40.33.10">
    <property type="entry name" value="CAP"/>
    <property type="match status" value="1"/>
</dbReference>
<dbReference type="PANTHER" id="PTHR31157">
    <property type="entry name" value="SCP DOMAIN-CONTAINING PROTEIN"/>
    <property type="match status" value="1"/>
</dbReference>
<evidence type="ECO:0000313" key="3">
    <source>
        <dbReference type="EMBL" id="NEY73742.1"/>
    </source>
</evidence>
<accession>A0A6M0QBM1</accession>
<dbReference type="NCBIfam" id="TIGR02909">
    <property type="entry name" value="spore_YkwD"/>
    <property type="match status" value="1"/>
</dbReference>
<proteinExistence type="predicted"/>
<dbReference type="AlphaFoldDB" id="A0A6M0QBM1"/>
<dbReference type="InterPro" id="IPR014258">
    <property type="entry name" value="CAP_domain_YkwD-like"/>
</dbReference>
<feature type="region of interest" description="Disordered" evidence="1">
    <location>
        <begin position="1"/>
        <end position="81"/>
    </location>
</feature>
<protein>
    <submittedName>
        <fullName evidence="3">SCP-like extracellular protein</fullName>
    </submittedName>
</protein>
<feature type="domain" description="SCP" evidence="2">
    <location>
        <begin position="92"/>
        <end position="203"/>
    </location>
</feature>
<dbReference type="InterPro" id="IPR014044">
    <property type="entry name" value="CAP_dom"/>
</dbReference>
<organism evidence="3 4">
    <name type="scientific">Bacillus mesophilus</name>
    <dbReference type="NCBI Taxonomy" id="1808955"/>
    <lineage>
        <taxon>Bacteria</taxon>
        <taxon>Bacillati</taxon>
        <taxon>Bacillota</taxon>
        <taxon>Bacilli</taxon>
        <taxon>Bacillales</taxon>
        <taxon>Bacillaceae</taxon>
        <taxon>Bacillus</taxon>
    </lineage>
</organism>
<feature type="compositionally biased region" description="Low complexity" evidence="1">
    <location>
        <begin position="1"/>
        <end position="66"/>
    </location>
</feature>
<gene>
    <name evidence="3" type="ORF">G4D63_18670</name>
</gene>
<dbReference type="InterPro" id="IPR035940">
    <property type="entry name" value="CAP_sf"/>
</dbReference>
<dbReference type="CDD" id="cd05379">
    <property type="entry name" value="CAP_bacterial"/>
    <property type="match status" value="1"/>
</dbReference>
<sequence>MNTQMQAQEQNATQQQTVQKQAQEQNQQQQAAPKAQEMPKGQAAAPAPKQDTTTQNQAAAPAPKQDTAQAKPEQKAAAGNTAMHEFESKVIELTNAERRKNGLKDLAGDNAISNVAREKSTDMQKNNYFSHTSPTYGSPFDMMRDFGITYNTAGENIAQGQRTPEEVVQAWMNSEGHRKNILSDKFTHIGVGYDQNGHHWTQMFVGR</sequence>
<dbReference type="Pfam" id="PF00188">
    <property type="entry name" value="CAP"/>
    <property type="match status" value="1"/>
</dbReference>
<name>A0A6M0QBM1_9BACI</name>
<dbReference type="PANTHER" id="PTHR31157:SF1">
    <property type="entry name" value="SCP DOMAIN-CONTAINING PROTEIN"/>
    <property type="match status" value="1"/>
</dbReference>
<reference evidence="3 4" key="1">
    <citation type="submission" date="2020-02" db="EMBL/GenBank/DDBJ databases">
        <title>Bacillus aquiflavi sp. nov., isolated from yellow water of strong flavor Chinese baijiu in Yibin region of China.</title>
        <authorList>
            <person name="Xie J."/>
        </authorList>
    </citation>
    <scope>NUCLEOTIDE SEQUENCE [LARGE SCALE GENOMIC DNA]</scope>
    <source>
        <strain evidence="3 4">SA4</strain>
    </source>
</reference>
<evidence type="ECO:0000313" key="4">
    <source>
        <dbReference type="Proteomes" id="UP000481043"/>
    </source>
</evidence>
<dbReference type="EMBL" id="JAAIWM010000009">
    <property type="protein sequence ID" value="NEY73742.1"/>
    <property type="molecule type" value="Genomic_DNA"/>
</dbReference>
<dbReference type="SUPFAM" id="SSF55797">
    <property type="entry name" value="PR-1-like"/>
    <property type="match status" value="1"/>
</dbReference>
<comment type="caution">
    <text evidence="3">The sequence shown here is derived from an EMBL/GenBank/DDBJ whole genome shotgun (WGS) entry which is preliminary data.</text>
</comment>
<evidence type="ECO:0000259" key="2">
    <source>
        <dbReference type="Pfam" id="PF00188"/>
    </source>
</evidence>
<keyword evidence="4" id="KW-1185">Reference proteome</keyword>